<dbReference type="AlphaFoldDB" id="A0ABD2PUQ2"/>
<feature type="compositionally biased region" description="Pro residues" evidence="1">
    <location>
        <begin position="190"/>
        <end position="200"/>
    </location>
</feature>
<feature type="region of interest" description="Disordered" evidence="1">
    <location>
        <begin position="158"/>
        <end position="230"/>
    </location>
</feature>
<protein>
    <submittedName>
        <fullName evidence="2">Uncharacterized protein</fullName>
    </submittedName>
</protein>
<organism evidence="2 3">
    <name type="scientific">Cichlidogyrus casuarinus</name>
    <dbReference type="NCBI Taxonomy" id="1844966"/>
    <lineage>
        <taxon>Eukaryota</taxon>
        <taxon>Metazoa</taxon>
        <taxon>Spiralia</taxon>
        <taxon>Lophotrochozoa</taxon>
        <taxon>Platyhelminthes</taxon>
        <taxon>Monogenea</taxon>
        <taxon>Monopisthocotylea</taxon>
        <taxon>Dactylogyridea</taxon>
        <taxon>Ancyrocephalidae</taxon>
        <taxon>Cichlidogyrus</taxon>
    </lineage>
</organism>
<keyword evidence="3" id="KW-1185">Reference proteome</keyword>
<gene>
    <name evidence="2" type="ORF">Ciccas_011953</name>
</gene>
<dbReference type="Proteomes" id="UP001626550">
    <property type="component" value="Unassembled WGS sequence"/>
</dbReference>
<proteinExistence type="predicted"/>
<evidence type="ECO:0000313" key="3">
    <source>
        <dbReference type="Proteomes" id="UP001626550"/>
    </source>
</evidence>
<comment type="caution">
    <text evidence="2">The sequence shown here is derived from an EMBL/GenBank/DDBJ whole genome shotgun (WGS) entry which is preliminary data.</text>
</comment>
<feature type="compositionally biased region" description="Low complexity" evidence="1">
    <location>
        <begin position="159"/>
        <end position="174"/>
    </location>
</feature>
<reference evidence="2 3" key="1">
    <citation type="submission" date="2024-11" db="EMBL/GenBank/DDBJ databases">
        <title>Adaptive evolution of stress response genes in parasites aligns with host niche diversity.</title>
        <authorList>
            <person name="Hahn C."/>
            <person name="Resl P."/>
        </authorList>
    </citation>
    <scope>NUCLEOTIDE SEQUENCE [LARGE SCALE GENOMIC DNA]</scope>
    <source>
        <strain evidence="2">EGGRZ-B1_66</strain>
        <tissue evidence="2">Body</tissue>
    </source>
</reference>
<sequence length="230" mass="24964">MSASETSYPYLRAAATKSSPSMEPSAASSPHNQLAAMAMLSGGIYPLNFWQPPHNPQHSQFTNFDSFSYNHSFEEADLNSTSSPIHQQQNNSNPDSHFTNPSYWNRKFNAYASKFQQGPVSPSDYFSSAAAATANSTSSYMTSQSITETSSEAPHALLNTFEGSGNTTTTGSSNDQNQSDHSETSQVDEPQPPTASPPPNAYSNFLPSDFQNGYSASLDDSDRATQPKRF</sequence>
<feature type="region of interest" description="Disordered" evidence="1">
    <location>
        <begin position="78"/>
        <end position="101"/>
    </location>
</feature>
<feature type="compositionally biased region" description="Polar residues" evidence="1">
    <location>
        <begin position="201"/>
        <end position="215"/>
    </location>
</feature>
<feature type="compositionally biased region" description="Basic and acidic residues" evidence="1">
    <location>
        <begin position="220"/>
        <end position="230"/>
    </location>
</feature>
<evidence type="ECO:0000313" key="2">
    <source>
        <dbReference type="EMBL" id="KAL3309501.1"/>
    </source>
</evidence>
<name>A0ABD2PUQ2_9PLAT</name>
<evidence type="ECO:0000256" key="1">
    <source>
        <dbReference type="SAM" id="MobiDB-lite"/>
    </source>
</evidence>
<feature type="non-terminal residue" evidence="2">
    <location>
        <position position="230"/>
    </location>
</feature>
<dbReference type="EMBL" id="JBJKFK010003846">
    <property type="protein sequence ID" value="KAL3309501.1"/>
    <property type="molecule type" value="Genomic_DNA"/>
</dbReference>
<accession>A0ABD2PUQ2</accession>